<feature type="domain" description="LTD" evidence="8">
    <location>
        <begin position="18"/>
        <end position="140"/>
    </location>
</feature>
<dbReference type="Proteomes" id="UP000824076">
    <property type="component" value="Unassembled WGS sequence"/>
</dbReference>
<dbReference type="PROSITE" id="PS51841">
    <property type="entry name" value="LTD"/>
    <property type="match status" value="1"/>
</dbReference>
<evidence type="ECO:0000256" key="3">
    <source>
        <dbReference type="ARBA" id="ARBA00022692"/>
    </source>
</evidence>
<organism evidence="9 10">
    <name type="scientific">Candidatus Limisoma intestinavium</name>
    <dbReference type="NCBI Taxonomy" id="2840856"/>
    <lineage>
        <taxon>Bacteria</taxon>
        <taxon>Pseudomonadati</taxon>
        <taxon>Bacteroidota</taxon>
        <taxon>Bacteroidia</taxon>
        <taxon>Bacteroidales</taxon>
        <taxon>Candidatus Limisoma</taxon>
    </lineage>
</organism>
<accession>A0A9D1IJI7</accession>
<dbReference type="EMBL" id="DVMS01000060">
    <property type="protein sequence ID" value="HIU38462.1"/>
    <property type="molecule type" value="Genomic_DNA"/>
</dbReference>
<comment type="caution">
    <text evidence="9">The sequence shown here is derived from an EMBL/GenBank/DDBJ whole genome shotgun (WGS) entry which is preliminary data.</text>
</comment>
<keyword evidence="4 6" id="KW-1133">Transmembrane helix</keyword>
<gene>
    <name evidence="9" type="ORF">IAD18_02205</name>
</gene>
<dbReference type="InterPro" id="IPR005899">
    <property type="entry name" value="Na_pump_deCOase"/>
</dbReference>
<dbReference type="GO" id="GO:0015081">
    <property type="term" value="F:sodium ion transmembrane transporter activity"/>
    <property type="evidence" value="ECO:0007669"/>
    <property type="project" value="InterPro"/>
</dbReference>
<evidence type="ECO:0000256" key="5">
    <source>
        <dbReference type="ARBA" id="ARBA00023136"/>
    </source>
</evidence>
<evidence type="ECO:0000313" key="9">
    <source>
        <dbReference type="EMBL" id="HIU38462.1"/>
    </source>
</evidence>
<dbReference type="InterPro" id="IPR001322">
    <property type="entry name" value="Lamin_tail_dom"/>
</dbReference>
<sequence>MNKKFFALLLLCALCGASAFAQGRKGVRINEVMVQNDSSYVDDYGMHHAWIELFNSTFAPVDISSMYLTDDPANPKKYPIPRMDVNTEMPARQHVVFWADNEPNKGTFHLNFFLKPGKDNYIGLYDSDGKTLVDEVVVPASLGRGHSYARKQDGVRDEADDKLAWEVRDGSNEKYITPSSNNIILDTNEKIKNFEEHDQSGLGMTVLAMAVVFAALIVLSLCFNVIGWINAKTAQRKKKEATAGNLDEAEFTEGPDSGEEIAAVCMALHEHLNMHDKEDLVLTINKVKRSYSPWSSKIYSLRELPRR</sequence>
<dbReference type="GO" id="GO:0005886">
    <property type="term" value="C:plasma membrane"/>
    <property type="evidence" value="ECO:0007669"/>
    <property type="project" value="UniProtKB-SubCell"/>
</dbReference>
<feature type="signal peptide" evidence="7">
    <location>
        <begin position="1"/>
        <end position="21"/>
    </location>
</feature>
<evidence type="ECO:0000256" key="2">
    <source>
        <dbReference type="ARBA" id="ARBA00022475"/>
    </source>
</evidence>
<comment type="subcellular location">
    <subcellularLocation>
        <location evidence="1">Cell membrane</location>
    </subcellularLocation>
</comment>
<reference evidence="9" key="1">
    <citation type="submission" date="2020-10" db="EMBL/GenBank/DDBJ databases">
        <authorList>
            <person name="Gilroy R."/>
        </authorList>
    </citation>
    <scope>NUCLEOTIDE SEQUENCE</scope>
    <source>
        <strain evidence="9">17073</strain>
    </source>
</reference>
<dbReference type="AlphaFoldDB" id="A0A9D1IJI7"/>
<evidence type="ECO:0000256" key="4">
    <source>
        <dbReference type="ARBA" id="ARBA00022989"/>
    </source>
</evidence>
<keyword evidence="5 6" id="KW-0472">Membrane</keyword>
<evidence type="ECO:0000256" key="7">
    <source>
        <dbReference type="SAM" id="SignalP"/>
    </source>
</evidence>
<reference evidence="9" key="2">
    <citation type="journal article" date="2021" name="PeerJ">
        <title>Extensive microbial diversity within the chicken gut microbiome revealed by metagenomics and culture.</title>
        <authorList>
            <person name="Gilroy R."/>
            <person name="Ravi A."/>
            <person name="Getino M."/>
            <person name="Pursley I."/>
            <person name="Horton D.L."/>
            <person name="Alikhan N.F."/>
            <person name="Baker D."/>
            <person name="Gharbi K."/>
            <person name="Hall N."/>
            <person name="Watson M."/>
            <person name="Adriaenssens E.M."/>
            <person name="Foster-Nyarko E."/>
            <person name="Jarju S."/>
            <person name="Secka A."/>
            <person name="Antonio M."/>
            <person name="Oren A."/>
            <person name="Chaudhuri R.R."/>
            <person name="La Ragione R."/>
            <person name="Hildebrand F."/>
            <person name="Pallen M.J."/>
        </authorList>
    </citation>
    <scope>NUCLEOTIDE SEQUENCE</scope>
    <source>
        <strain evidence="9">17073</strain>
    </source>
</reference>
<proteinExistence type="predicted"/>
<keyword evidence="3 6" id="KW-0812">Transmembrane</keyword>
<feature type="chain" id="PRO_5039390930" evidence="7">
    <location>
        <begin position="22"/>
        <end position="307"/>
    </location>
</feature>
<keyword evidence="2" id="KW-1003">Cell membrane</keyword>
<protein>
    <submittedName>
        <fullName evidence="9">OadG family protein</fullName>
    </submittedName>
</protein>
<evidence type="ECO:0000256" key="1">
    <source>
        <dbReference type="ARBA" id="ARBA00004236"/>
    </source>
</evidence>
<dbReference type="Pfam" id="PF04277">
    <property type="entry name" value="OAD_gamma"/>
    <property type="match status" value="1"/>
</dbReference>
<feature type="transmembrane region" description="Helical" evidence="6">
    <location>
        <begin position="202"/>
        <end position="229"/>
    </location>
</feature>
<evidence type="ECO:0000313" key="10">
    <source>
        <dbReference type="Proteomes" id="UP000824076"/>
    </source>
</evidence>
<keyword evidence="7" id="KW-0732">Signal</keyword>
<evidence type="ECO:0000256" key="6">
    <source>
        <dbReference type="SAM" id="Phobius"/>
    </source>
</evidence>
<dbReference type="GO" id="GO:0036376">
    <property type="term" value="P:sodium ion export across plasma membrane"/>
    <property type="evidence" value="ECO:0007669"/>
    <property type="project" value="InterPro"/>
</dbReference>
<dbReference type="Pfam" id="PF00932">
    <property type="entry name" value="LTD"/>
    <property type="match status" value="1"/>
</dbReference>
<evidence type="ECO:0000259" key="8">
    <source>
        <dbReference type="PROSITE" id="PS51841"/>
    </source>
</evidence>
<dbReference type="SUPFAM" id="SSF74853">
    <property type="entry name" value="Lamin A/C globular tail domain"/>
    <property type="match status" value="1"/>
</dbReference>
<dbReference type="InterPro" id="IPR036415">
    <property type="entry name" value="Lamin_tail_dom_sf"/>
</dbReference>
<name>A0A9D1IJI7_9BACT</name>